<evidence type="ECO:0000256" key="2">
    <source>
        <dbReference type="ARBA" id="ARBA00022857"/>
    </source>
</evidence>
<dbReference type="Proteomes" id="UP000288079">
    <property type="component" value="Unassembled WGS sequence"/>
</dbReference>
<organism evidence="10 11">
    <name type="scientific">Bacteroides faecalis</name>
    <dbReference type="NCBI Taxonomy" id="2447885"/>
    <lineage>
        <taxon>Bacteria</taxon>
        <taxon>Pseudomonadati</taxon>
        <taxon>Bacteroidota</taxon>
        <taxon>Bacteroidia</taxon>
        <taxon>Bacteroidales</taxon>
        <taxon>Bacteroidaceae</taxon>
        <taxon>Bacteroides</taxon>
    </lineage>
</organism>
<evidence type="ECO:0000256" key="4">
    <source>
        <dbReference type="ARBA" id="ARBA00049445"/>
    </source>
</evidence>
<evidence type="ECO:0000256" key="7">
    <source>
        <dbReference type="PIRSR" id="PIRSR000097-3"/>
    </source>
</evidence>
<feature type="site" description="Lowers pKa of active site Tyr" evidence="7">
    <location>
        <position position="105"/>
    </location>
</feature>
<evidence type="ECO:0000313" key="10">
    <source>
        <dbReference type="EMBL" id="GCB33847.1"/>
    </source>
</evidence>
<dbReference type="InterPro" id="IPR020471">
    <property type="entry name" value="AKR"/>
</dbReference>
<comment type="catalytic activity">
    <reaction evidence="4">
        <text>hydroxyacetone + NADP(+) = methylglyoxal + NADPH + H(+)</text>
        <dbReference type="Rhea" id="RHEA:27986"/>
        <dbReference type="ChEBI" id="CHEBI:15378"/>
        <dbReference type="ChEBI" id="CHEBI:17158"/>
        <dbReference type="ChEBI" id="CHEBI:27957"/>
        <dbReference type="ChEBI" id="CHEBI:57783"/>
        <dbReference type="ChEBI" id="CHEBI:58349"/>
    </reaction>
</comment>
<dbReference type="GO" id="GO:0016616">
    <property type="term" value="F:oxidoreductase activity, acting on the CH-OH group of donors, NAD or NADP as acceptor"/>
    <property type="evidence" value="ECO:0007669"/>
    <property type="project" value="UniProtKB-ARBA"/>
</dbReference>
<dbReference type="InterPro" id="IPR023210">
    <property type="entry name" value="NADP_OxRdtase_dom"/>
</dbReference>
<evidence type="ECO:0000313" key="11">
    <source>
        <dbReference type="Proteomes" id="UP000288079"/>
    </source>
</evidence>
<dbReference type="EMBL" id="BHWB01000002">
    <property type="protein sequence ID" value="GCB33847.1"/>
    <property type="molecule type" value="Genomic_DNA"/>
</dbReference>
<evidence type="ECO:0000256" key="6">
    <source>
        <dbReference type="PIRSR" id="PIRSR000097-2"/>
    </source>
</evidence>
<dbReference type="PROSITE" id="PS00798">
    <property type="entry name" value="ALDOKETO_REDUCTASE_1"/>
    <property type="match status" value="1"/>
</dbReference>
<dbReference type="AlphaFoldDB" id="A0A401LQY3"/>
<feature type="active site" description="Proton donor" evidence="5">
    <location>
        <position position="80"/>
    </location>
</feature>
<gene>
    <name evidence="10" type="primary">yteC</name>
    <name evidence="10" type="ORF">KGMB02408_07920</name>
</gene>
<dbReference type="PROSITE" id="PS00062">
    <property type="entry name" value="ALDOKETO_REDUCTASE_2"/>
    <property type="match status" value="1"/>
</dbReference>
<comment type="similarity">
    <text evidence="1">Belongs to the aldo/keto reductase family.</text>
</comment>
<proteinExistence type="inferred from homology"/>
<evidence type="ECO:0000256" key="5">
    <source>
        <dbReference type="PIRSR" id="PIRSR000097-1"/>
    </source>
</evidence>
<comment type="caution">
    <text evidence="10">The sequence shown here is derived from an EMBL/GenBank/DDBJ whole genome shotgun (WGS) entry which is preliminary data.</text>
</comment>
<evidence type="ECO:0000256" key="8">
    <source>
        <dbReference type="SAM" id="SignalP"/>
    </source>
</evidence>
<feature type="chain" id="PRO_5019119913" evidence="8">
    <location>
        <begin position="23"/>
        <end position="321"/>
    </location>
</feature>
<dbReference type="Gene3D" id="3.20.20.100">
    <property type="entry name" value="NADP-dependent oxidoreductase domain"/>
    <property type="match status" value="1"/>
</dbReference>
<dbReference type="PANTHER" id="PTHR43827">
    <property type="entry name" value="2,5-DIKETO-D-GLUCONIC ACID REDUCTASE"/>
    <property type="match status" value="1"/>
</dbReference>
<evidence type="ECO:0000256" key="3">
    <source>
        <dbReference type="ARBA" id="ARBA00023002"/>
    </source>
</evidence>
<name>A0A401LQY3_9BACE</name>
<keyword evidence="11" id="KW-1185">Reference proteome</keyword>
<dbReference type="PANTHER" id="PTHR43827:SF3">
    <property type="entry name" value="NADP-DEPENDENT OXIDOREDUCTASE DOMAIN-CONTAINING PROTEIN"/>
    <property type="match status" value="1"/>
</dbReference>
<sequence>MRKTIVTGLMVLASIISNTSFAQNIYKTAANVPMVQLNNGILMPQFGLGTFLQPSDEVCEQSCLTALKAGYRHIDTAHAYNDEAGVGRAVKSSGIPREDIWITSKIWPTEYGEGKTLKAIDEMLERMQLDYIDLLYVHQPVGDFVGAWKDMEKAVAMGKVRALGISNFDASDEVFNKIMSESTVKPAVLQIECHPYAQRLAMREKVKPYGIHITCWFPLGGAMSNGALFKNPTIIEIAKAHGKTPAQVILRWHMQEGFSAIPGASNPDYIKENIQIFDFELTNEEMAQMRALNKEERFFNMSLEQKERAYLGKMQLSTEKK</sequence>
<feature type="domain" description="NADP-dependent oxidoreductase" evidence="9">
    <location>
        <begin position="61"/>
        <end position="293"/>
    </location>
</feature>
<dbReference type="FunFam" id="3.20.20.100:FF:000002">
    <property type="entry name" value="2,5-diketo-D-gluconic acid reductase A"/>
    <property type="match status" value="1"/>
</dbReference>
<dbReference type="InterPro" id="IPR036812">
    <property type="entry name" value="NAD(P)_OxRdtase_dom_sf"/>
</dbReference>
<dbReference type="PRINTS" id="PR00069">
    <property type="entry name" value="ALDKETRDTASE"/>
</dbReference>
<protein>
    <submittedName>
        <fullName evidence="10">Oxidoreductase</fullName>
    </submittedName>
</protein>
<feature type="signal peptide" evidence="8">
    <location>
        <begin position="1"/>
        <end position="22"/>
    </location>
</feature>
<dbReference type="Pfam" id="PF00248">
    <property type="entry name" value="Aldo_ket_red"/>
    <property type="match status" value="1"/>
</dbReference>
<evidence type="ECO:0000256" key="1">
    <source>
        <dbReference type="ARBA" id="ARBA00007905"/>
    </source>
</evidence>
<dbReference type="InterPro" id="IPR018170">
    <property type="entry name" value="Aldo/ket_reductase_CS"/>
</dbReference>
<dbReference type="SUPFAM" id="SSF51430">
    <property type="entry name" value="NAD(P)-linked oxidoreductase"/>
    <property type="match status" value="1"/>
</dbReference>
<evidence type="ECO:0000259" key="9">
    <source>
        <dbReference type="Pfam" id="PF00248"/>
    </source>
</evidence>
<feature type="binding site" evidence="6">
    <location>
        <position position="138"/>
    </location>
    <ligand>
        <name>substrate</name>
    </ligand>
</feature>
<dbReference type="RefSeq" id="WP_235016708.1">
    <property type="nucleotide sequence ID" value="NZ_BHWB01000002.1"/>
</dbReference>
<keyword evidence="8" id="KW-0732">Signal</keyword>
<accession>A0A401LQY3</accession>
<keyword evidence="3" id="KW-0560">Oxidoreductase</keyword>
<keyword evidence="2" id="KW-0521">NADP</keyword>
<dbReference type="PIRSF" id="PIRSF000097">
    <property type="entry name" value="AKR"/>
    <property type="match status" value="1"/>
</dbReference>
<reference evidence="10 11" key="1">
    <citation type="submission" date="2018-10" db="EMBL/GenBank/DDBJ databases">
        <title>Draft Genome Sequence of Bacteroides sp. KCTC 15687.</title>
        <authorList>
            <person name="Yu S.Y."/>
            <person name="Kim J.S."/>
            <person name="Oh B.S."/>
            <person name="Park S.H."/>
            <person name="Kang S.W."/>
            <person name="Park J.E."/>
            <person name="Choi S.H."/>
            <person name="Han K.I."/>
            <person name="Lee K.C."/>
            <person name="Eom M.K."/>
            <person name="Suh M.K."/>
            <person name="Lee D.H."/>
            <person name="Yoon H."/>
            <person name="Kim B."/>
            <person name="Yang S.J."/>
            <person name="Lee J.S."/>
            <person name="Lee J.H."/>
        </authorList>
    </citation>
    <scope>NUCLEOTIDE SEQUENCE [LARGE SCALE GENOMIC DNA]</scope>
    <source>
        <strain evidence="10 11">KCTC 15687</strain>
    </source>
</reference>